<dbReference type="GO" id="GO:0016301">
    <property type="term" value="F:kinase activity"/>
    <property type="evidence" value="ECO:0007669"/>
    <property type="project" value="UniProtKB-KW"/>
</dbReference>
<accession>A0A644XD96</accession>
<dbReference type="EMBL" id="VSSQ01002242">
    <property type="protein sequence ID" value="MPM14206.1"/>
    <property type="molecule type" value="Genomic_DNA"/>
</dbReference>
<keyword evidence="5" id="KW-0598">Phosphotransferase system</keyword>
<dbReference type="InterPro" id="IPR013012">
    <property type="entry name" value="PTS_EIIB_3"/>
</dbReference>
<evidence type="ECO:0000256" key="2">
    <source>
        <dbReference type="ARBA" id="ARBA00022553"/>
    </source>
</evidence>
<evidence type="ECO:0000313" key="8">
    <source>
        <dbReference type="EMBL" id="MPM14206.1"/>
    </source>
</evidence>
<feature type="domain" description="PTS EIIB type-3" evidence="7">
    <location>
        <begin position="1"/>
        <end position="98"/>
    </location>
</feature>
<dbReference type="GO" id="GO:0008982">
    <property type="term" value="F:protein-N(PI)-phosphohistidine-sugar phosphotransferase activity"/>
    <property type="evidence" value="ECO:0007669"/>
    <property type="project" value="InterPro"/>
</dbReference>
<dbReference type="SUPFAM" id="SSF52794">
    <property type="entry name" value="PTS system IIB component-like"/>
    <property type="match status" value="1"/>
</dbReference>
<keyword evidence="4 8" id="KW-0808">Transferase</keyword>
<dbReference type="InterPro" id="IPR036095">
    <property type="entry name" value="PTS_EIIB-like_sf"/>
</dbReference>
<dbReference type="Gene3D" id="3.40.50.2300">
    <property type="match status" value="1"/>
</dbReference>
<evidence type="ECO:0000256" key="3">
    <source>
        <dbReference type="ARBA" id="ARBA00022597"/>
    </source>
</evidence>
<protein>
    <submittedName>
        <fullName evidence="8">Lichenan-specific phosphotransferase enzyme IIB component</fullName>
        <ecNumber evidence="8">2.7.1.-</ecNumber>
    </submittedName>
</protein>
<evidence type="ECO:0000259" key="7">
    <source>
        <dbReference type="PROSITE" id="PS51100"/>
    </source>
</evidence>
<dbReference type="InterPro" id="IPR051819">
    <property type="entry name" value="PTS_sugar-specific_EIIB"/>
</dbReference>
<dbReference type="CDD" id="cd05564">
    <property type="entry name" value="PTS_IIB_chitobiose_lichenan"/>
    <property type="match status" value="1"/>
</dbReference>
<sequence length="98" mass="10722">MKKIVLLCAAGMSTSLLVTKMVSAAEKYNLDYDISAYSISYAKESIKGADLVLLGPQVRYKLKEIQKIAGDIPVQVIDMVHYGMINGEAIVKQISTLL</sequence>
<keyword evidence="6" id="KW-0418">Kinase</keyword>
<dbReference type="PROSITE" id="PS51100">
    <property type="entry name" value="PTS_EIIB_TYPE_3"/>
    <property type="match status" value="1"/>
</dbReference>
<dbReference type="GO" id="GO:0009401">
    <property type="term" value="P:phosphoenolpyruvate-dependent sugar phosphotransferase system"/>
    <property type="evidence" value="ECO:0007669"/>
    <property type="project" value="UniProtKB-KW"/>
</dbReference>
<reference evidence="8" key="1">
    <citation type="submission" date="2019-08" db="EMBL/GenBank/DDBJ databases">
        <authorList>
            <person name="Kucharzyk K."/>
            <person name="Murdoch R.W."/>
            <person name="Higgins S."/>
            <person name="Loffler F."/>
        </authorList>
    </citation>
    <scope>NUCLEOTIDE SEQUENCE</scope>
</reference>
<dbReference type="PANTHER" id="PTHR34581:SF2">
    <property type="entry name" value="PTS SYSTEM N,N'-DIACETYLCHITOBIOSE-SPECIFIC EIIB COMPONENT"/>
    <property type="match status" value="1"/>
</dbReference>
<gene>
    <name evidence="8" type="primary">licB_3</name>
    <name evidence="8" type="ORF">SDC9_60566</name>
</gene>
<evidence type="ECO:0000256" key="1">
    <source>
        <dbReference type="ARBA" id="ARBA00022448"/>
    </source>
</evidence>
<evidence type="ECO:0000256" key="5">
    <source>
        <dbReference type="ARBA" id="ARBA00022683"/>
    </source>
</evidence>
<keyword evidence="2" id="KW-0597">Phosphoprotein</keyword>
<evidence type="ECO:0000256" key="4">
    <source>
        <dbReference type="ARBA" id="ARBA00022679"/>
    </source>
</evidence>
<dbReference type="AlphaFoldDB" id="A0A644XD96"/>
<proteinExistence type="predicted"/>
<organism evidence="8">
    <name type="scientific">bioreactor metagenome</name>
    <dbReference type="NCBI Taxonomy" id="1076179"/>
    <lineage>
        <taxon>unclassified sequences</taxon>
        <taxon>metagenomes</taxon>
        <taxon>ecological metagenomes</taxon>
    </lineage>
</organism>
<dbReference type="PANTHER" id="PTHR34581">
    <property type="entry name" value="PTS SYSTEM N,N'-DIACETYLCHITOBIOSE-SPECIFIC EIIB COMPONENT"/>
    <property type="match status" value="1"/>
</dbReference>
<comment type="caution">
    <text evidence="8">The sequence shown here is derived from an EMBL/GenBank/DDBJ whole genome shotgun (WGS) entry which is preliminary data.</text>
</comment>
<dbReference type="InterPro" id="IPR003501">
    <property type="entry name" value="PTS_EIIB_2/3"/>
</dbReference>
<name>A0A644XD96_9ZZZZ</name>
<dbReference type="Pfam" id="PF02302">
    <property type="entry name" value="PTS_IIB"/>
    <property type="match status" value="1"/>
</dbReference>
<evidence type="ECO:0000256" key="6">
    <source>
        <dbReference type="ARBA" id="ARBA00022777"/>
    </source>
</evidence>
<dbReference type="EC" id="2.7.1.-" evidence="8"/>
<keyword evidence="1" id="KW-0813">Transport</keyword>
<keyword evidence="3" id="KW-0762">Sugar transport</keyword>